<reference evidence="2 3" key="2">
    <citation type="submission" date="2020-08" db="EMBL/GenBank/DDBJ databases">
        <title>The Agave Microbiome: Exploring the role of microbial communities in plant adaptations to desert environments.</title>
        <authorList>
            <person name="Partida-Martinez L.P."/>
        </authorList>
    </citation>
    <scope>NUCLEOTIDE SEQUENCE [LARGE SCALE GENOMIC DNA]</scope>
    <source>
        <strain evidence="2 3">AS2.3</strain>
    </source>
</reference>
<protein>
    <recommendedName>
        <fullName evidence="4">Stability/partitioning determinant</fullName>
    </recommendedName>
</protein>
<keyword evidence="3" id="KW-1185">Reference proteome</keyword>
<dbReference type="Proteomes" id="UP000517753">
    <property type="component" value="Unassembled WGS sequence"/>
</dbReference>
<dbReference type="RefSeq" id="WP_179509640.1">
    <property type="nucleotide sequence ID" value="NZ_JACCBY010000004.1"/>
</dbReference>
<dbReference type="AlphaFoldDB" id="A0A7Y9FQC3"/>
<comment type="caution">
    <text evidence="2">The sequence shown here is derived from an EMBL/GenBank/DDBJ whole genome shotgun (WGS) entry which is preliminary data.</text>
</comment>
<name>A0A7Y9FQC3_9SPHN</name>
<organism evidence="2 3">
    <name type="scientific">Sphingomonas melonis</name>
    <dbReference type="NCBI Taxonomy" id="152682"/>
    <lineage>
        <taxon>Bacteria</taxon>
        <taxon>Pseudomonadati</taxon>
        <taxon>Pseudomonadota</taxon>
        <taxon>Alphaproteobacteria</taxon>
        <taxon>Sphingomonadales</taxon>
        <taxon>Sphingomonadaceae</taxon>
        <taxon>Sphingomonas</taxon>
    </lineage>
</organism>
<evidence type="ECO:0008006" key="4">
    <source>
        <dbReference type="Google" id="ProtNLM"/>
    </source>
</evidence>
<feature type="region of interest" description="Disordered" evidence="1">
    <location>
        <begin position="1"/>
        <end position="26"/>
    </location>
</feature>
<evidence type="ECO:0000256" key="1">
    <source>
        <dbReference type="SAM" id="MobiDB-lite"/>
    </source>
</evidence>
<accession>A0A7Y9FQC3</accession>
<evidence type="ECO:0000313" key="2">
    <source>
        <dbReference type="EMBL" id="NYD91227.1"/>
    </source>
</evidence>
<dbReference type="EMBL" id="JACCBY010000004">
    <property type="protein sequence ID" value="NYD91227.1"/>
    <property type="molecule type" value="Genomic_DNA"/>
</dbReference>
<sequence length="123" mass="13700">MSARVSPFGDLDDFQPRSPASRTDDGIIDKIAEASNFPSRAPRAERVEVVPEQGPAEVPAASSIRSQRRYRTGRNQQLNIKASKETVDQFYALADAFGEPLGVVFERAVKALRDERRDEAKPR</sequence>
<reference evidence="2 3" key="1">
    <citation type="submission" date="2020-07" db="EMBL/GenBank/DDBJ databases">
        <authorList>
            <person name="Partida-Martinez L."/>
            <person name="Huntemann M."/>
            <person name="Clum A."/>
            <person name="Wang J."/>
            <person name="Palaniappan K."/>
            <person name="Ritter S."/>
            <person name="Chen I.-M."/>
            <person name="Stamatis D."/>
            <person name="Reddy T."/>
            <person name="O'Malley R."/>
            <person name="Daum C."/>
            <person name="Shapiro N."/>
            <person name="Ivanova N."/>
            <person name="Kyrpides N."/>
            <person name="Woyke T."/>
        </authorList>
    </citation>
    <scope>NUCLEOTIDE SEQUENCE [LARGE SCALE GENOMIC DNA]</scope>
    <source>
        <strain evidence="2 3">AS2.3</strain>
    </source>
</reference>
<proteinExistence type="predicted"/>
<feature type="region of interest" description="Disordered" evidence="1">
    <location>
        <begin position="52"/>
        <end position="72"/>
    </location>
</feature>
<evidence type="ECO:0000313" key="3">
    <source>
        <dbReference type="Proteomes" id="UP000517753"/>
    </source>
</evidence>
<gene>
    <name evidence="2" type="ORF">HD841_003034</name>
</gene>